<evidence type="ECO:0000313" key="7">
    <source>
        <dbReference type="Proteomes" id="UP001597191"/>
    </source>
</evidence>
<evidence type="ECO:0000313" key="6">
    <source>
        <dbReference type="EMBL" id="MFD1410886.1"/>
    </source>
</evidence>
<evidence type="ECO:0000256" key="3">
    <source>
        <dbReference type="ARBA" id="ARBA00022989"/>
    </source>
</evidence>
<dbReference type="PANTHER" id="PTHR37306:SF1">
    <property type="entry name" value="COLICIN V PRODUCTION PROTEIN"/>
    <property type="match status" value="1"/>
</dbReference>
<sequence length="180" mass="20395">MLSFLIILIFVYNLYVGARRGIFLEGAYTIGFLLTLIFARIFYRTLGSKLTLLIPYPSASLDSHFAFFSTEVGLGLDTAFYRGCAFLMILVLGWLVTHFIMIFLNNLAYYPLDQHVSLAGGLFLAFVNTYVALFFLLYLTALIPVPGIQNMLSHSWIATLIVRYTPFLTHWATQLWIVAA</sequence>
<accession>A0ABW4BM32</accession>
<name>A0ABW4BM32_9LACO</name>
<organism evidence="6 7">
    <name type="scientific">Lapidilactobacillus gannanensis</name>
    <dbReference type="NCBI Taxonomy" id="2486002"/>
    <lineage>
        <taxon>Bacteria</taxon>
        <taxon>Bacillati</taxon>
        <taxon>Bacillota</taxon>
        <taxon>Bacilli</taxon>
        <taxon>Lactobacillales</taxon>
        <taxon>Lactobacillaceae</taxon>
        <taxon>Lapidilactobacillus</taxon>
    </lineage>
</organism>
<protein>
    <submittedName>
        <fullName evidence="6">CvpA family protein</fullName>
    </submittedName>
</protein>
<dbReference type="InterPro" id="IPR003825">
    <property type="entry name" value="Colicin-V_CvpA"/>
</dbReference>
<evidence type="ECO:0000256" key="5">
    <source>
        <dbReference type="SAM" id="Phobius"/>
    </source>
</evidence>
<dbReference type="RefSeq" id="WP_125651032.1">
    <property type="nucleotide sequence ID" value="NZ_JBHTOH010000027.1"/>
</dbReference>
<feature type="transmembrane region" description="Helical" evidence="5">
    <location>
        <begin position="79"/>
        <end position="104"/>
    </location>
</feature>
<feature type="transmembrane region" description="Helical" evidence="5">
    <location>
        <begin position="155"/>
        <end position="179"/>
    </location>
</feature>
<evidence type="ECO:0000256" key="2">
    <source>
        <dbReference type="ARBA" id="ARBA00022692"/>
    </source>
</evidence>
<dbReference type="Proteomes" id="UP001597191">
    <property type="component" value="Unassembled WGS sequence"/>
</dbReference>
<feature type="transmembrane region" description="Helical" evidence="5">
    <location>
        <begin position="21"/>
        <end position="43"/>
    </location>
</feature>
<feature type="transmembrane region" description="Helical" evidence="5">
    <location>
        <begin position="116"/>
        <end position="143"/>
    </location>
</feature>
<keyword evidence="2 5" id="KW-0812">Transmembrane</keyword>
<proteinExistence type="predicted"/>
<reference evidence="7" key="1">
    <citation type="journal article" date="2019" name="Int. J. Syst. Evol. Microbiol.">
        <title>The Global Catalogue of Microorganisms (GCM) 10K type strain sequencing project: providing services to taxonomists for standard genome sequencing and annotation.</title>
        <authorList>
            <consortium name="The Broad Institute Genomics Platform"/>
            <consortium name="The Broad Institute Genome Sequencing Center for Infectious Disease"/>
            <person name="Wu L."/>
            <person name="Ma J."/>
        </authorList>
    </citation>
    <scope>NUCLEOTIDE SEQUENCE [LARGE SCALE GENOMIC DNA]</scope>
    <source>
        <strain evidence="7">CCM 8937</strain>
    </source>
</reference>
<dbReference type="Pfam" id="PF02674">
    <property type="entry name" value="Colicin_V"/>
    <property type="match status" value="1"/>
</dbReference>
<gene>
    <name evidence="6" type="ORF">ACFQ4R_04560</name>
</gene>
<comment type="caution">
    <text evidence="6">The sequence shown here is derived from an EMBL/GenBank/DDBJ whole genome shotgun (WGS) entry which is preliminary data.</text>
</comment>
<keyword evidence="7" id="KW-1185">Reference proteome</keyword>
<dbReference type="PANTHER" id="PTHR37306">
    <property type="entry name" value="COLICIN V PRODUCTION PROTEIN"/>
    <property type="match status" value="1"/>
</dbReference>
<evidence type="ECO:0000256" key="1">
    <source>
        <dbReference type="ARBA" id="ARBA00004141"/>
    </source>
</evidence>
<evidence type="ECO:0000256" key="4">
    <source>
        <dbReference type="ARBA" id="ARBA00023136"/>
    </source>
</evidence>
<keyword evidence="4 5" id="KW-0472">Membrane</keyword>
<dbReference type="EMBL" id="JBHTOH010000027">
    <property type="protein sequence ID" value="MFD1410886.1"/>
    <property type="molecule type" value="Genomic_DNA"/>
</dbReference>
<keyword evidence="3 5" id="KW-1133">Transmembrane helix</keyword>
<comment type="subcellular location">
    <subcellularLocation>
        <location evidence="1">Membrane</location>
        <topology evidence="1">Multi-pass membrane protein</topology>
    </subcellularLocation>
</comment>